<evidence type="ECO:0000313" key="4">
    <source>
        <dbReference type="Proteomes" id="UP000095100"/>
    </source>
</evidence>
<dbReference type="Proteomes" id="UP000095100">
    <property type="component" value="Chromosome 1"/>
</dbReference>
<organism evidence="2 3">
    <name type="scientific">Burkholderia ubonensis</name>
    <dbReference type="NCBI Taxonomy" id="101571"/>
    <lineage>
        <taxon>Bacteria</taxon>
        <taxon>Pseudomonadati</taxon>
        <taxon>Pseudomonadota</taxon>
        <taxon>Betaproteobacteria</taxon>
        <taxon>Burkholderiales</taxon>
        <taxon>Burkholderiaceae</taxon>
        <taxon>Burkholderia</taxon>
        <taxon>Burkholderia cepacia complex</taxon>
    </lineage>
</organism>
<dbReference type="EMBL" id="CP013446">
    <property type="protein sequence ID" value="AOK25058.1"/>
    <property type="molecule type" value="Genomic_DNA"/>
</dbReference>
<accession>A0A125CNW3</accession>
<dbReference type="RefSeq" id="WP_059761010.1">
    <property type="nucleotide sequence ID" value="NZ_CP013414.1"/>
</dbReference>
<proteinExistence type="predicted"/>
<dbReference type="AlphaFoldDB" id="A0A125CNW3"/>
<dbReference type="EMBL" id="LOXM01000295">
    <property type="protein sequence ID" value="KVG52361.1"/>
    <property type="molecule type" value="Genomic_DNA"/>
</dbReference>
<evidence type="ECO:0000313" key="2">
    <source>
        <dbReference type="EMBL" id="KVG52361.1"/>
    </source>
</evidence>
<reference evidence="1 4" key="2">
    <citation type="submission" date="2015-12" db="EMBL/GenBank/DDBJ databases">
        <title>Diversity of Burkholderia near neighbor genomes.</title>
        <authorList>
            <person name="Sahl J."/>
            <person name="Wagner D."/>
            <person name="Keim P."/>
        </authorList>
    </citation>
    <scope>NUCLEOTIDE SEQUENCE [LARGE SCALE GENOMIC DNA]</scope>
    <source>
        <strain evidence="1 4">MSMB1189WGS</strain>
    </source>
</reference>
<dbReference type="OrthoDB" id="7051268at2"/>
<sequence>MSGWLTKQINDLGKPDGIKKRDIRAQVLHALQEIDVRIAELNRSLQEKFHVAPGRRDLVKFYMKGGNAFECRLDPSGEAAMQNGGGTSDWDTQVVIDPWAPVPLQRFIYGLLEELVTDTMIRAGVDIARVADTFADETVKHWKAQRDNLERKDYSAYTLEYDDPQSLRQVYDQQRLGLWTNDRRRLSEPDIDHPERMPGILLNDAIRPFVLYRLGYTWHAKLPPPLPFAALSAQPPIRLPAKLPKPFPQMKADIRKPLLMELIDVTLPRRDTIEAVAVWEELAQEQIKIEKKTVSVKSPDADIAETEPTGDIARVTLPLPNIMYHLREIATMLCEIADGSSRHPDKLERRFARFKQIWGLGENEQIKRILSKMAGVPDIGATHPAHMEKVTQYIEKYGGDLKDDILGDKDDAFMLARRLMDWIAQRTAEQNDSFTKNDHVSRAWLGKFDRGRNELREIVDEVAKGVPDVVEGALEAAYSDDLVLIRFLEENEYLTPRQIGLSGVFRAAVIRVRTPMQVDALGTLFLARFGLNLDRPKSAEGEHPVRYRAYGVPRATGITHELTMVAFDEGKATTYLSITTATSGEAPFRRDAVNPYVNFASLPEIAAQRKIAAALIEDYLIRNVISRQYEALKTLLPVV</sequence>
<protein>
    <submittedName>
        <fullName evidence="2">Uncharacterized protein</fullName>
    </submittedName>
</protein>
<reference evidence="2 3" key="1">
    <citation type="submission" date="2015-11" db="EMBL/GenBank/DDBJ databases">
        <title>Expanding the genomic diversity of Burkholderia species for the development of highly accurate diagnostics.</title>
        <authorList>
            <person name="Sahl J."/>
            <person name="Keim P."/>
            <person name="Wagner D."/>
        </authorList>
    </citation>
    <scope>NUCLEOTIDE SEQUENCE [LARGE SCALE GENOMIC DNA]</scope>
    <source>
        <strain evidence="2 3">MSMB2036</strain>
    </source>
</reference>
<evidence type="ECO:0000313" key="3">
    <source>
        <dbReference type="Proteomes" id="UP000064029"/>
    </source>
</evidence>
<dbReference type="Proteomes" id="UP000064029">
    <property type="component" value="Unassembled WGS sequence"/>
</dbReference>
<gene>
    <name evidence="2" type="ORF">WJ33_10220</name>
    <name evidence="1" type="ORF">WK67_12425</name>
</gene>
<evidence type="ECO:0000313" key="1">
    <source>
        <dbReference type="EMBL" id="AOK25058.1"/>
    </source>
</evidence>
<name>A0A125CNW3_9BURK</name>